<dbReference type="AlphaFoldDB" id="A0A150JAP9"/>
<protein>
    <submittedName>
        <fullName evidence="2">Rubrerythrin</fullName>
    </submittedName>
</protein>
<dbReference type="EMBL" id="LNJB01000017">
    <property type="protein sequence ID" value="KYC54148.1"/>
    <property type="molecule type" value="Genomic_DNA"/>
</dbReference>
<feature type="domain" description="Rubrerythrin diiron-binding" evidence="1">
    <location>
        <begin position="20"/>
        <end position="150"/>
    </location>
</feature>
<dbReference type="Pfam" id="PF02915">
    <property type="entry name" value="Rubrerythrin"/>
    <property type="match status" value="1"/>
</dbReference>
<name>A0A150JAP9_9EURY</name>
<comment type="caution">
    <text evidence="2">The sequence shown here is derived from an EMBL/GenBank/DDBJ whole genome shotgun (WGS) entry which is preliminary data.</text>
</comment>
<accession>A0A150JI30</accession>
<dbReference type="Proteomes" id="UP000092420">
    <property type="component" value="Unassembled WGS sequence"/>
</dbReference>
<dbReference type="CDD" id="cd01045">
    <property type="entry name" value="Ferritin_like_AB"/>
    <property type="match status" value="1"/>
</dbReference>
<dbReference type="GO" id="GO:0016491">
    <property type="term" value="F:oxidoreductase activity"/>
    <property type="evidence" value="ECO:0007669"/>
    <property type="project" value="InterPro"/>
</dbReference>
<evidence type="ECO:0000313" key="2">
    <source>
        <dbReference type="EMBL" id="KYC54148.1"/>
    </source>
</evidence>
<sequence length="173" mass="20218">MITDSMSSYNSLKLYSTEDLILTSLKSEIDSKSAYLKIKDSAKNVVLRDKMNFLANEEEKHRSFFETLYKKSYPNKTIILPRVSPVPLPEIKIEDEMAPLSEVLQQAMDAEVAAHDFYIEVSKRFMKEKDIFNMLNYIADMEMGHYKLLEIEKENSIKFESYDNLWPMMHIGP</sequence>
<dbReference type="InterPro" id="IPR012347">
    <property type="entry name" value="Ferritin-like"/>
</dbReference>
<dbReference type="EMBL" id="LNJE01000001">
    <property type="protein sequence ID" value="KYC58651.1"/>
    <property type="molecule type" value="Genomic_DNA"/>
</dbReference>
<dbReference type="SUPFAM" id="SSF47240">
    <property type="entry name" value="Ferritin-like"/>
    <property type="match status" value="1"/>
</dbReference>
<accession>A0A150JNI9</accession>
<proteinExistence type="predicted"/>
<evidence type="ECO:0000313" key="4">
    <source>
        <dbReference type="Proteomes" id="UP000092420"/>
    </source>
</evidence>
<organism evidence="2 4">
    <name type="scientific">Candidatus Methanofastidiosum methylothiophilum</name>
    <dbReference type="NCBI Taxonomy" id="1705564"/>
    <lineage>
        <taxon>Archaea</taxon>
        <taxon>Methanobacteriati</taxon>
        <taxon>Methanobacteriota</taxon>
        <taxon>Stenosarchaea group</taxon>
        <taxon>Candidatus Methanofastidiosia</taxon>
        <taxon>Candidatus Methanofastidiosales</taxon>
        <taxon>Candidatus Methanofastidiosaceae</taxon>
        <taxon>Candidatus Methanofastidiosum</taxon>
    </lineage>
</organism>
<gene>
    <name evidence="2" type="ORF">AN188_01250</name>
    <name evidence="3" type="ORF">APG09_00127</name>
</gene>
<reference evidence="2 4" key="1">
    <citation type="journal article" date="2016" name="ISME J.">
        <title>Chasing the elusive Euryarchaeota class WSA2: genomes reveal a uniquely fastidious methyl-reducing methanogen.</title>
        <authorList>
            <person name="Nobu M.K."/>
            <person name="Narihiro T."/>
            <person name="Kuroda K."/>
            <person name="Mei R."/>
            <person name="Liu W.T."/>
        </authorList>
    </citation>
    <scope>NUCLEOTIDE SEQUENCE [LARGE SCALE GENOMIC DNA]</scope>
    <source>
        <strain evidence="2">ADurb1013_Bin02101</strain>
        <strain evidence="3">ADurb1213_Bin02801</strain>
    </source>
</reference>
<accession>A0A150JAP9</accession>
<evidence type="ECO:0000259" key="1">
    <source>
        <dbReference type="Pfam" id="PF02915"/>
    </source>
</evidence>
<dbReference type="InterPro" id="IPR003251">
    <property type="entry name" value="Rr_diiron-bd_dom"/>
</dbReference>
<evidence type="ECO:0000313" key="3">
    <source>
        <dbReference type="EMBL" id="KYC58651.1"/>
    </source>
</evidence>
<dbReference type="GO" id="GO:0046872">
    <property type="term" value="F:metal ion binding"/>
    <property type="evidence" value="ECO:0007669"/>
    <property type="project" value="InterPro"/>
</dbReference>
<dbReference type="Gene3D" id="1.20.1260.10">
    <property type="match status" value="1"/>
</dbReference>
<dbReference type="InterPro" id="IPR009078">
    <property type="entry name" value="Ferritin-like_SF"/>
</dbReference>